<evidence type="ECO:0000313" key="3">
    <source>
        <dbReference type="Proteomes" id="UP000789901"/>
    </source>
</evidence>
<feature type="non-terminal residue" evidence="2">
    <location>
        <position position="117"/>
    </location>
</feature>
<sequence length="117" mass="13646">KSFTNTNTSQATIPNPNPKSKTHSNQKIPTLQEFLKDSKLEKIDNWHIYCHYCNTGQSIILYRIDNNYKNVECEQANPSKKHHTTFLHFEKKQRTLNTEKYSESSKKGVYVVYPIPG</sequence>
<protein>
    <submittedName>
        <fullName evidence="2">29177_t:CDS:1</fullName>
    </submittedName>
</protein>
<reference evidence="2 3" key="1">
    <citation type="submission" date="2021-06" db="EMBL/GenBank/DDBJ databases">
        <authorList>
            <person name="Kallberg Y."/>
            <person name="Tangrot J."/>
            <person name="Rosling A."/>
        </authorList>
    </citation>
    <scope>NUCLEOTIDE SEQUENCE [LARGE SCALE GENOMIC DNA]</scope>
    <source>
        <strain evidence="2 3">120-4 pot B 10/14</strain>
    </source>
</reference>
<dbReference type="EMBL" id="CAJVQB010068312">
    <property type="protein sequence ID" value="CAG8842217.1"/>
    <property type="molecule type" value="Genomic_DNA"/>
</dbReference>
<feature type="non-terminal residue" evidence="2">
    <location>
        <position position="1"/>
    </location>
</feature>
<comment type="caution">
    <text evidence="2">The sequence shown here is derived from an EMBL/GenBank/DDBJ whole genome shotgun (WGS) entry which is preliminary data.</text>
</comment>
<name>A0ABN7WXS3_GIGMA</name>
<feature type="region of interest" description="Disordered" evidence="1">
    <location>
        <begin position="1"/>
        <end position="27"/>
    </location>
</feature>
<proteinExistence type="predicted"/>
<accession>A0ABN7WXS3</accession>
<dbReference type="Proteomes" id="UP000789901">
    <property type="component" value="Unassembled WGS sequence"/>
</dbReference>
<keyword evidence="3" id="KW-1185">Reference proteome</keyword>
<evidence type="ECO:0000313" key="2">
    <source>
        <dbReference type="EMBL" id="CAG8842217.1"/>
    </source>
</evidence>
<organism evidence="2 3">
    <name type="scientific">Gigaspora margarita</name>
    <dbReference type="NCBI Taxonomy" id="4874"/>
    <lineage>
        <taxon>Eukaryota</taxon>
        <taxon>Fungi</taxon>
        <taxon>Fungi incertae sedis</taxon>
        <taxon>Mucoromycota</taxon>
        <taxon>Glomeromycotina</taxon>
        <taxon>Glomeromycetes</taxon>
        <taxon>Diversisporales</taxon>
        <taxon>Gigasporaceae</taxon>
        <taxon>Gigaspora</taxon>
    </lineage>
</organism>
<evidence type="ECO:0000256" key="1">
    <source>
        <dbReference type="SAM" id="MobiDB-lite"/>
    </source>
</evidence>
<feature type="compositionally biased region" description="Polar residues" evidence="1">
    <location>
        <begin position="1"/>
        <end position="14"/>
    </location>
</feature>
<gene>
    <name evidence="2" type="ORF">GMARGA_LOCUS35865</name>
</gene>